<comment type="similarity">
    <text evidence="2">Belongs to the DOCK family.</text>
</comment>
<dbReference type="InterPro" id="IPR043162">
    <property type="entry name" value="DOCK_C_lobe_C"/>
</dbReference>
<organism evidence="4 5">
    <name type="scientific">Phlebotomus papatasi</name>
    <name type="common">Sandfly</name>
    <dbReference type="NCBI Taxonomy" id="29031"/>
    <lineage>
        <taxon>Eukaryota</taxon>
        <taxon>Metazoa</taxon>
        <taxon>Ecdysozoa</taxon>
        <taxon>Arthropoda</taxon>
        <taxon>Hexapoda</taxon>
        <taxon>Insecta</taxon>
        <taxon>Pterygota</taxon>
        <taxon>Neoptera</taxon>
        <taxon>Endopterygota</taxon>
        <taxon>Diptera</taxon>
        <taxon>Nematocera</taxon>
        <taxon>Psychodoidea</taxon>
        <taxon>Psychodidae</taxon>
        <taxon>Phlebotomus</taxon>
        <taxon>Phlebotomus</taxon>
    </lineage>
</organism>
<name>A0A1B0D1K7_PHLPP</name>
<dbReference type="VEuPathDB" id="VectorBase:PPAPM1_011116"/>
<dbReference type="CDD" id="cd13267">
    <property type="entry name" value="PH_DOCK-D"/>
    <property type="match status" value="1"/>
</dbReference>
<dbReference type="InterPro" id="IPR001849">
    <property type="entry name" value="PH_domain"/>
</dbReference>
<evidence type="ECO:0000256" key="3">
    <source>
        <dbReference type="SAM" id="MobiDB-lite"/>
    </source>
</evidence>
<dbReference type="Pfam" id="PF20421">
    <property type="entry name" value="DHR-2_Lobe_C"/>
    <property type="match status" value="1"/>
</dbReference>
<feature type="region of interest" description="Disordered" evidence="3">
    <location>
        <begin position="295"/>
        <end position="314"/>
    </location>
</feature>
<dbReference type="EMBL" id="AJVK01010287">
    <property type="status" value="NOT_ANNOTATED_CDS"/>
    <property type="molecule type" value="Genomic_DNA"/>
</dbReference>
<dbReference type="PROSITE" id="PS51650">
    <property type="entry name" value="C2_DOCK"/>
    <property type="match status" value="1"/>
</dbReference>
<evidence type="ECO:0000313" key="4">
    <source>
        <dbReference type="EnsemblMetazoa" id="PPAI001230-PA"/>
    </source>
</evidence>
<dbReference type="CDD" id="cd08697">
    <property type="entry name" value="C2_Dock-D"/>
    <property type="match status" value="1"/>
</dbReference>
<dbReference type="GO" id="GO:0005085">
    <property type="term" value="F:guanyl-nucleotide exchange factor activity"/>
    <property type="evidence" value="ECO:0007669"/>
    <property type="project" value="UniProtKB-KW"/>
</dbReference>
<protein>
    <recommendedName>
        <fullName evidence="6">Dedicator of cytokinesis protein 9</fullName>
    </recommendedName>
</protein>
<dbReference type="GO" id="GO:0007264">
    <property type="term" value="P:small GTPase-mediated signal transduction"/>
    <property type="evidence" value="ECO:0007669"/>
    <property type="project" value="InterPro"/>
</dbReference>
<dbReference type="PANTHER" id="PTHR23317:SF26">
    <property type="entry name" value="ZIZIMIN, ISOFORM K"/>
    <property type="match status" value="1"/>
</dbReference>
<dbReference type="SMART" id="SM00233">
    <property type="entry name" value="PH"/>
    <property type="match status" value="1"/>
</dbReference>
<dbReference type="PROSITE" id="PS51651">
    <property type="entry name" value="DOCKER"/>
    <property type="match status" value="1"/>
</dbReference>
<dbReference type="InterPro" id="IPR035892">
    <property type="entry name" value="C2_domain_sf"/>
</dbReference>
<dbReference type="PROSITE" id="PS50003">
    <property type="entry name" value="PH_DOMAIN"/>
    <property type="match status" value="1"/>
</dbReference>
<dbReference type="Gene3D" id="2.60.40.150">
    <property type="entry name" value="C2 domain"/>
    <property type="match status" value="1"/>
</dbReference>
<keyword evidence="5" id="KW-1185">Reference proteome</keyword>
<dbReference type="InterPro" id="IPR046770">
    <property type="entry name" value="DOCKER_Lobe_B"/>
</dbReference>
<evidence type="ECO:0000313" key="5">
    <source>
        <dbReference type="Proteomes" id="UP000092462"/>
    </source>
</evidence>
<dbReference type="InterPro" id="IPR046769">
    <property type="entry name" value="DOCKER_Lobe_A"/>
</dbReference>
<dbReference type="VEuPathDB" id="VectorBase:PPAI001230"/>
<dbReference type="PANTHER" id="PTHR23317">
    <property type="entry name" value="DEDICATOR OF CYTOKINESIS DOCK"/>
    <property type="match status" value="1"/>
</dbReference>
<evidence type="ECO:0008006" key="6">
    <source>
        <dbReference type="Google" id="ProtNLM"/>
    </source>
</evidence>
<dbReference type="Gene3D" id="2.30.29.30">
    <property type="entry name" value="Pleckstrin-homology domain (PH domain)/Phosphotyrosine-binding domain (PTB)"/>
    <property type="match status" value="1"/>
</dbReference>
<dbReference type="EMBL" id="AJVK01010288">
    <property type="status" value="NOT_ANNOTATED_CDS"/>
    <property type="molecule type" value="Genomic_DNA"/>
</dbReference>
<dbReference type="InterPro" id="IPR027007">
    <property type="entry name" value="C2_DOCK-type_domain"/>
</dbReference>
<dbReference type="Pfam" id="PF00169">
    <property type="entry name" value="PH"/>
    <property type="match status" value="1"/>
</dbReference>
<dbReference type="EMBL" id="AJVK01010290">
    <property type="status" value="NOT_ANNOTATED_CDS"/>
    <property type="molecule type" value="Genomic_DNA"/>
</dbReference>
<evidence type="ECO:0000256" key="2">
    <source>
        <dbReference type="PROSITE-ProRule" id="PRU00983"/>
    </source>
</evidence>
<dbReference type="InterPro" id="IPR026791">
    <property type="entry name" value="DOCK"/>
</dbReference>
<evidence type="ECO:0000256" key="1">
    <source>
        <dbReference type="ARBA" id="ARBA00022658"/>
    </source>
</evidence>
<dbReference type="InterPro" id="IPR037809">
    <property type="entry name" value="C2_Dock-D"/>
</dbReference>
<reference evidence="4" key="1">
    <citation type="submission" date="2022-08" db="UniProtKB">
        <authorList>
            <consortium name="EnsemblMetazoa"/>
        </authorList>
    </citation>
    <scope>IDENTIFICATION</scope>
    <source>
        <strain evidence="4">Israel</strain>
    </source>
</reference>
<keyword evidence="1" id="KW-0344">Guanine-nucleotide releasing factor</keyword>
<sequence length="2132" mass="241899">MYAQITELTYLGLFLQNKPVLVEPIDFESFMVKNKTLIQNDPQRELLLYPNDDVSEIIQPRNYRTVTSGIPEVINHENGSIEASSSCQKSPKTENVNGNSPRSEQGSSCQPPLLTRQAIRTYKSDNRLIQYKYSSYGGLSQDLPRQISVADEFREEVYEVDADLDRIDEQMTRSQADTITKQGYLLKGPDSTSDRMFAHIGAKSFKKRYCYLRQEVDGTYILEVHKDERQGEAKTTIVMDFCTEVVQNPKRGRLCFELRMTAGHKSFTFAAENENDLQDWLTKLQSILQQNKLQEDKRAASLERAPPESPQTTAFGTLKGLEQSMNPQLIKYSRETDMSIAQARKEGRKRLFASYQLPSHVSKISNQPETCEPYKEQFGQRILLKCESLKFRLQAPTEDGEGANQVEPYITSLALYDAKAGRKLTENFYFDLNHENIRDVMQLGGQQRKSSGTEGVGTLNGSMKHHGEVDGVGDVLHKVPSEWFQYPREAILSVTSANPDIFLVVKIDKILQGGINQSTEPYLKASRDPKVGTKVQRSVRAYSQKIGHFRMPFAWAARPLFRLYSSDLDVAIDFPAIYRQEGNKLRDEELLKLLAEYRKPDKFSKLTVIPGWLKIHIEPITELPNNCLSTTLAPLKPFPLPPTKELTLEISEFSGASERDAHPFANFQNHLFVYPLTLNFDSQKLFSRARNIAVLIELRDSDAEGAKGLPCIYGRPGQGRFVTQVSCPVLHHNTCPSWYEEVKLKLPLHITSQHHILFSFVHVSCDLGKKKENNSFETPVGYAWLPLLSKGKINVEEQIIPVAATLPTGYLAIQPLGLGKGNAGPEIQWIDNQRPLFAVTFRLDSTVLTTDQHLHNLFAHAERLLEQMKPSAIPAESETCKILKAAHAIHATTVITFLPTILNQLFVVLVNTSSEEIGLNIIRLLVNLIHMVAEEAGRKELLLAYVKYVFHAPSFGGKLVSGGSPNAKNTVHCELCRHLPKLLHPNNTDFLIVNKFMRFSAIFFDIIVKSMAQHLLSTSRIKMQRNERFPKEFNATLESLFQVLIPYIISRHKDLVAETHALNRSLSVFVKKCLTFMDRGFVFKLIRLYMDRFSPGDPRTLQEFKFSFLQEVCSHEHYVPLNLPFILSPKNRPDILQHFTLSEEYCRQHFLAGLLLQEVKSALNEVANTRRMALGTLKELLAKHDLDDRYSGKGQISRIAMLYIPWMGIILENLHRIGDGRHFKQDSRISTSSSYVFSRDSSGLNGISGNSTASTPKARNRLTLHVDHPSPFRASLHLRDTTYFAAIAGQNLTNGHSTTSLDSECSSLSQDTTVIRNVENSSDSSSKKGHNRSVSVTQPTALPRCDKFTPAETKDMLICFLFVVKHISQEQMTTWWQNCTETETIGFFTMLEMCLVHFKYVGKKNIVLQDPVREARSQRLVKASTLPARMQPPNGEVVSHETGTMTHGNRENLVEETVRSQQALIESNMATEVGMIVLDCMGLYAVQFRNSVMDGGVLPKLAQVYLRFLQLGQSEALSMHVFSALRAFINNFSPALFRGTSLMCGQLVYELLKCCDSRLGTVRQESCAVLYLLMRSNFEFSGRKALTRVHLQVIISVSQMIGNVIGLNNARFQESLSLINSYASSDKAMKGTGFPLEVKDLTKRVRTVLMATAQMQAHQMDPERLLELQLSLANSYASTPELRHTWLVTMARNHEQHGNISEAACCNLHIAALMAEYLRLKGSGFISYGAESFAKISRNIPRDERGLKLDSGAQDSQYTEQMLLDQLKECAEYLDRAERFECLGELYRLIIPILENRRNYYDLAHSYEHLAAVYNKIIEVNKSGRRLLGRFYRVAFFGQLYFEDDNGIEYVYKEPKLTSLSEISERLHKQYKDKFGSDVVKMIMDSCPVDANELDPKMAYIQVTHVIPYFCKDELDDRQNEFEQNHDVDTFMYETPFTKNGSARGNVEDQWKRRTVLTTQYSFPYVLTRIPVKSRQVTELTPIEVAVDEMQNRVAELEEVVLPPIDLKKLQLRLQGSVAVTVNAGPLAYASAFLDPKTNEKYPYERVEDLREVYRDFMRVCYTALQINGRLIMSDQKDYHKELERNYQNLCSALTDLLDESFFPSDETNSAHRTSLALFSAISGAPNNSSSA</sequence>
<dbReference type="EMBL" id="AJVK01010289">
    <property type="status" value="NOT_ANNOTATED_CDS"/>
    <property type="molecule type" value="Genomic_DNA"/>
</dbReference>
<dbReference type="InterPro" id="IPR027357">
    <property type="entry name" value="DOCKER_dom"/>
</dbReference>
<proteinExistence type="inferred from homology"/>
<feature type="region of interest" description="Disordered" evidence="3">
    <location>
        <begin position="80"/>
        <end position="114"/>
    </location>
</feature>
<dbReference type="Gene3D" id="1.20.58.740">
    <property type="match status" value="1"/>
</dbReference>
<dbReference type="CDD" id="cd11694">
    <property type="entry name" value="DHR2_DOCK_D"/>
    <property type="match status" value="1"/>
</dbReference>
<dbReference type="EnsemblMetazoa" id="PPAI001230-RA">
    <property type="protein sequence ID" value="PPAI001230-PA"/>
    <property type="gene ID" value="PPAI001230"/>
</dbReference>
<dbReference type="InterPro" id="IPR046773">
    <property type="entry name" value="DOCKER_Lobe_C"/>
</dbReference>
<dbReference type="SUPFAM" id="SSF50729">
    <property type="entry name" value="PH domain-like"/>
    <property type="match status" value="1"/>
</dbReference>
<dbReference type="Pfam" id="PF11878">
    <property type="entry name" value="DOCK_C-D_N"/>
    <property type="match status" value="1"/>
</dbReference>
<dbReference type="Gene3D" id="1.25.40.410">
    <property type="match status" value="1"/>
</dbReference>
<dbReference type="InterPro" id="IPR011993">
    <property type="entry name" value="PH-like_dom_sf"/>
</dbReference>
<accession>A0A1B0D1K7</accession>
<dbReference type="Proteomes" id="UP000092462">
    <property type="component" value="Unassembled WGS sequence"/>
</dbReference>
<dbReference type="Pfam" id="PF06920">
    <property type="entry name" value="DHR-2_Lobe_A"/>
    <property type="match status" value="1"/>
</dbReference>
<feature type="compositionally biased region" description="Polar residues" evidence="3">
    <location>
        <begin position="80"/>
        <end position="110"/>
    </location>
</feature>
<dbReference type="Pfam" id="PF14429">
    <property type="entry name" value="DOCK-C2"/>
    <property type="match status" value="1"/>
</dbReference>
<dbReference type="InterPro" id="IPR043161">
    <property type="entry name" value="DOCK_C_lobe_A"/>
</dbReference>
<dbReference type="InterPro" id="IPR021816">
    <property type="entry name" value="DOCK_C/D_N"/>
</dbReference>
<dbReference type="Pfam" id="PF20422">
    <property type="entry name" value="DHR-2_Lobe_B"/>
    <property type="match status" value="1"/>
</dbReference>